<dbReference type="Pfam" id="PF09335">
    <property type="entry name" value="VTT_dom"/>
    <property type="match status" value="1"/>
</dbReference>
<feature type="transmembrane region" description="Helical" evidence="6">
    <location>
        <begin position="80"/>
        <end position="99"/>
    </location>
</feature>
<dbReference type="RefSeq" id="WP_268609355.1">
    <property type="nucleotide sequence ID" value="NZ_CP113797.1"/>
</dbReference>
<feature type="transmembrane region" description="Helical" evidence="6">
    <location>
        <begin position="158"/>
        <end position="179"/>
    </location>
</feature>
<reference evidence="8" key="1">
    <citation type="submission" date="2022-12" db="EMBL/GenBank/DDBJ databases">
        <title>Polyphasic identification of a Novel Hot-Spring Cyanobacterium Ocullathermofonsia sinensis gen nov. sp. nov. and Genomic Insights on its Adaptations to the Thermal Habitat.</title>
        <authorList>
            <person name="Daroch M."/>
            <person name="Tang J."/>
            <person name="Jiang Y."/>
        </authorList>
    </citation>
    <scope>NUCLEOTIDE SEQUENCE</scope>
    <source>
        <strain evidence="8">PKUAC-SCTA174</strain>
    </source>
</reference>
<keyword evidence="3 6" id="KW-0812">Transmembrane</keyword>
<keyword evidence="2 6" id="KW-1003">Cell membrane</keyword>
<evidence type="ECO:0000313" key="9">
    <source>
        <dbReference type="Proteomes" id="UP001163152"/>
    </source>
</evidence>
<accession>A0A9E8ZJC8</accession>
<feature type="transmembrane region" description="Helical" evidence="6">
    <location>
        <begin position="45"/>
        <end position="71"/>
    </location>
</feature>
<comment type="subcellular location">
    <subcellularLocation>
        <location evidence="1 6">Cell membrane</location>
        <topology evidence="1 6">Multi-pass membrane protein</topology>
    </subcellularLocation>
</comment>
<dbReference type="PANTHER" id="PTHR12677">
    <property type="entry name" value="GOLGI APPARATUS MEMBRANE PROTEIN TVP38-RELATED"/>
    <property type="match status" value="1"/>
</dbReference>
<sequence length="192" mass="20834">MRIGKYKKLLTALLFAVVLYVGLALALQAIGLDNAQAFIEQTGWWAPAIFILLCAVSLILAPLSGSSLFVVGGALFGKELAWLLSWTASIVGCSINFWISRTFGRRVVSRFVGEGNLDELDRFTQQLRGHRDILGMLVIMPLSQDIVSYAVGLTRIPFARFLIALIISAAAIVAAYIYLGTSILEALIQGGE</sequence>
<dbReference type="InterPro" id="IPR015414">
    <property type="entry name" value="TMEM64"/>
</dbReference>
<dbReference type="AlphaFoldDB" id="A0A9E8ZJC8"/>
<dbReference type="InterPro" id="IPR032816">
    <property type="entry name" value="VTT_dom"/>
</dbReference>
<name>A0A9E8ZJC8_9CYAN</name>
<keyword evidence="9" id="KW-1185">Reference proteome</keyword>
<protein>
    <recommendedName>
        <fullName evidence="6">TVP38/TMEM64 family membrane protein</fullName>
    </recommendedName>
</protein>
<gene>
    <name evidence="8" type="ORF">OXH18_20680</name>
</gene>
<dbReference type="PANTHER" id="PTHR12677:SF49">
    <property type="entry name" value="TVP38_TMEM64 FAMILY MEMBRANE PROTEIN"/>
    <property type="match status" value="1"/>
</dbReference>
<comment type="caution">
    <text evidence="6">Lacks conserved residue(s) required for the propagation of feature annotation.</text>
</comment>
<comment type="similarity">
    <text evidence="6">Belongs to the TVP38/TMEM64 family.</text>
</comment>
<evidence type="ECO:0000256" key="1">
    <source>
        <dbReference type="ARBA" id="ARBA00004651"/>
    </source>
</evidence>
<feature type="domain" description="VTT" evidence="7">
    <location>
        <begin position="65"/>
        <end position="181"/>
    </location>
</feature>
<dbReference type="EMBL" id="CP113797">
    <property type="protein sequence ID" value="WAL59561.1"/>
    <property type="molecule type" value="Genomic_DNA"/>
</dbReference>
<evidence type="ECO:0000256" key="5">
    <source>
        <dbReference type="ARBA" id="ARBA00023136"/>
    </source>
</evidence>
<proteinExistence type="inferred from homology"/>
<dbReference type="GO" id="GO:0005886">
    <property type="term" value="C:plasma membrane"/>
    <property type="evidence" value="ECO:0007669"/>
    <property type="project" value="UniProtKB-SubCell"/>
</dbReference>
<evidence type="ECO:0000313" key="8">
    <source>
        <dbReference type="EMBL" id="WAL59561.1"/>
    </source>
</evidence>
<keyword evidence="5 6" id="KW-0472">Membrane</keyword>
<dbReference type="KEGG" id="tsin:OXH18_20680"/>
<evidence type="ECO:0000256" key="4">
    <source>
        <dbReference type="ARBA" id="ARBA00022989"/>
    </source>
</evidence>
<dbReference type="Proteomes" id="UP001163152">
    <property type="component" value="Chromosome"/>
</dbReference>
<evidence type="ECO:0000256" key="2">
    <source>
        <dbReference type="ARBA" id="ARBA00022475"/>
    </source>
</evidence>
<evidence type="ECO:0000256" key="3">
    <source>
        <dbReference type="ARBA" id="ARBA00022692"/>
    </source>
</evidence>
<evidence type="ECO:0000256" key="6">
    <source>
        <dbReference type="RuleBase" id="RU366058"/>
    </source>
</evidence>
<keyword evidence="4 6" id="KW-1133">Transmembrane helix</keyword>
<organism evidence="8 9">
    <name type="scientific">Thermocoleostomius sinensis A174</name>
    <dbReference type="NCBI Taxonomy" id="2016057"/>
    <lineage>
        <taxon>Bacteria</taxon>
        <taxon>Bacillati</taxon>
        <taxon>Cyanobacteriota</taxon>
        <taxon>Cyanophyceae</taxon>
        <taxon>Oculatellales</taxon>
        <taxon>Oculatellaceae</taxon>
        <taxon>Thermocoleostomius</taxon>
    </lineage>
</organism>
<evidence type="ECO:0000259" key="7">
    <source>
        <dbReference type="Pfam" id="PF09335"/>
    </source>
</evidence>